<dbReference type="EMBL" id="AZBU02000001">
    <property type="protein sequence ID" value="TMS37903.1"/>
    <property type="molecule type" value="Genomic_DNA"/>
</dbReference>
<dbReference type="AlphaFoldDB" id="A0A4V6I8H1"/>
<dbReference type="EMBL" id="CM016762">
    <property type="protein sequence ID" value="TMS37903.1"/>
    <property type="molecule type" value="Genomic_DNA"/>
</dbReference>
<keyword evidence="3" id="KW-1185">Reference proteome</keyword>
<evidence type="ECO:0000313" key="3">
    <source>
        <dbReference type="Proteomes" id="UP000298663"/>
    </source>
</evidence>
<protein>
    <submittedName>
        <fullName evidence="2">Uncharacterized protein</fullName>
    </submittedName>
</protein>
<feature type="compositionally biased region" description="Low complexity" evidence="1">
    <location>
        <begin position="45"/>
        <end position="58"/>
    </location>
</feature>
<name>A0A4V6I8H1_STECR</name>
<sequence>MRSSRVALATLEYRRQSREFGEVASEGVFAGILKSFPKEFDAKGSEPIATTTASSPSTLQYTGETGLSPTLEKYKSVLGLFGDGHVLDPKPGFN</sequence>
<proteinExistence type="predicted"/>
<accession>A0A4V6I8H1</accession>
<evidence type="ECO:0000313" key="2">
    <source>
        <dbReference type="EMBL" id="TMS37903.1"/>
    </source>
</evidence>
<evidence type="ECO:0000256" key="1">
    <source>
        <dbReference type="SAM" id="MobiDB-lite"/>
    </source>
</evidence>
<feature type="region of interest" description="Disordered" evidence="1">
    <location>
        <begin position="44"/>
        <end position="64"/>
    </location>
</feature>
<reference evidence="2 3" key="1">
    <citation type="journal article" date="2015" name="Genome Biol.">
        <title>Comparative genomics of Steinernema reveals deeply conserved gene regulatory networks.</title>
        <authorList>
            <person name="Dillman A.R."/>
            <person name="Macchietto M."/>
            <person name="Porter C.F."/>
            <person name="Rogers A."/>
            <person name="Williams B."/>
            <person name="Antoshechkin I."/>
            <person name="Lee M.M."/>
            <person name="Goodwin Z."/>
            <person name="Lu X."/>
            <person name="Lewis E.E."/>
            <person name="Goodrich-Blair H."/>
            <person name="Stock S.P."/>
            <person name="Adams B.J."/>
            <person name="Sternberg P.W."/>
            <person name="Mortazavi A."/>
        </authorList>
    </citation>
    <scope>NUCLEOTIDE SEQUENCE [LARGE SCALE GENOMIC DNA]</scope>
    <source>
        <strain evidence="2 3">ALL</strain>
    </source>
</reference>
<comment type="caution">
    <text evidence="2">The sequence shown here is derived from an EMBL/GenBank/DDBJ whole genome shotgun (WGS) entry which is preliminary data.</text>
</comment>
<gene>
    <name evidence="2" type="ORF">L596_004741</name>
</gene>
<dbReference type="Proteomes" id="UP000298663">
    <property type="component" value="Chromosome X"/>
</dbReference>
<organism evidence="2 3">
    <name type="scientific">Steinernema carpocapsae</name>
    <name type="common">Entomopathogenic nematode</name>
    <dbReference type="NCBI Taxonomy" id="34508"/>
    <lineage>
        <taxon>Eukaryota</taxon>
        <taxon>Metazoa</taxon>
        <taxon>Ecdysozoa</taxon>
        <taxon>Nematoda</taxon>
        <taxon>Chromadorea</taxon>
        <taxon>Rhabditida</taxon>
        <taxon>Tylenchina</taxon>
        <taxon>Panagrolaimomorpha</taxon>
        <taxon>Strongyloidoidea</taxon>
        <taxon>Steinernematidae</taxon>
        <taxon>Steinernema</taxon>
    </lineage>
</organism>
<reference evidence="2 3" key="2">
    <citation type="journal article" date="2019" name="G3 (Bethesda)">
        <title>Hybrid Assembly of the Genome of the Entomopathogenic Nematode Steinernema carpocapsae Identifies the X-Chromosome.</title>
        <authorList>
            <person name="Serra L."/>
            <person name="Macchietto M."/>
            <person name="Macias-Munoz A."/>
            <person name="McGill C.J."/>
            <person name="Rodriguez I.M."/>
            <person name="Rodriguez B."/>
            <person name="Murad R."/>
            <person name="Mortazavi A."/>
        </authorList>
    </citation>
    <scope>NUCLEOTIDE SEQUENCE [LARGE SCALE GENOMIC DNA]</scope>
    <source>
        <strain evidence="2 3">ALL</strain>
    </source>
</reference>